<evidence type="ECO:0008006" key="4">
    <source>
        <dbReference type="Google" id="ProtNLM"/>
    </source>
</evidence>
<proteinExistence type="predicted"/>
<feature type="compositionally biased region" description="Polar residues" evidence="1">
    <location>
        <begin position="401"/>
        <end position="417"/>
    </location>
</feature>
<comment type="caution">
    <text evidence="2">The sequence shown here is derived from an EMBL/GenBank/DDBJ whole genome shotgun (WGS) entry which is preliminary data.</text>
</comment>
<organism evidence="2 3">
    <name type="scientific">Lymnaea stagnalis</name>
    <name type="common">Great pond snail</name>
    <name type="synonym">Helix stagnalis</name>
    <dbReference type="NCBI Taxonomy" id="6523"/>
    <lineage>
        <taxon>Eukaryota</taxon>
        <taxon>Metazoa</taxon>
        <taxon>Spiralia</taxon>
        <taxon>Lophotrochozoa</taxon>
        <taxon>Mollusca</taxon>
        <taxon>Gastropoda</taxon>
        <taxon>Heterobranchia</taxon>
        <taxon>Euthyneura</taxon>
        <taxon>Panpulmonata</taxon>
        <taxon>Hygrophila</taxon>
        <taxon>Lymnaeoidea</taxon>
        <taxon>Lymnaeidae</taxon>
        <taxon>Lymnaea</taxon>
    </lineage>
</organism>
<evidence type="ECO:0000256" key="1">
    <source>
        <dbReference type="SAM" id="MobiDB-lite"/>
    </source>
</evidence>
<dbReference type="Pfam" id="PF15877">
    <property type="entry name" value="TMEM232"/>
    <property type="match status" value="2"/>
</dbReference>
<feature type="compositionally biased region" description="Polar residues" evidence="1">
    <location>
        <begin position="367"/>
        <end position="390"/>
    </location>
</feature>
<dbReference type="EMBL" id="CAXITT010000420">
    <property type="protein sequence ID" value="CAL1541252.1"/>
    <property type="molecule type" value="Genomic_DNA"/>
</dbReference>
<accession>A0AAV2I6S3</accession>
<name>A0AAV2I6S3_LYMST</name>
<feature type="region of interest" description="Disordered" evidence="1">
    <location>
        <begin position="772"/>
        <end position="808"/>
    </location>
</feature>
<dbReference type="AlphaFoldDB" id="A0AAV2I6S3"/>
<dbReference type="InterPro" id="IPR031747">
    <property type="entry name" value="TMEM232"/>
</dbReference>
<feature type="region of interest" description="Disordered" evidence="1">
    <location>
        <begin position="367"/>
        <end position="418"/>
    </location>
</feature>
<evidence type="ECO:0000313" key="3">
    <source>
        <dbReference type="Proteomes" id="UP001497497"/>
    </source>
</evidence>
<protein>
    <recommendedName>
        <fullName evidence="4">Transmembrane protein 232</fullName>
    </recommendedName>
</protein>
<evidence type="ECO:0000313" key="2">
    <source>
        <dbReference type="EMBL" id="CAL1541252.1"/>
    </source>
</evidence>
<reference evidence="2 3" key="1">
    <citation type="submission" date="2024-04" db="EMBL/GenBank/DDBJ databases">
        <authorList>
            <consortium name="Genoscope - CEA"/>
            <person name="William W."/>
        </authorList>
    </citation>
    <scope>NUCLEOTIDE SEQUENCE [LARGE SCALE GENOMIC DNA]</scope>
</reference>
<feature type="compositionally biased region" description="Basic and acidic residues" evidence="1">
    <location>
        <begin position="778"/>
        <end position="799"/>
    </location>
</feature>
<keyword evidence="3" id="KW-1185">Reference proteome</keyword>
<gene>
    <name evidence="2" type="ORF">GSLYS_00014874001</name>
</gene>
<dbReference type="PANTHER" id="PTHR28651">
    <property type="entry name" value="TRANSMEMBRANE PROTEIN 232"/>
    <property type="match status" value="1"/>
</dbReference>
<sequence length="808" mass="90688">MPFTKVPVVHKFGIISSTQRIELQERLLRQTFHTSSNSKKATLTQRNTLEVSEEFVHLFNNAENHQKDKYEEKARKLLERSKRRSGLKKCGQGSHVNLPLAWTELVQLAQCKGRLQEECLDALVVSLDVSPLEKCHIPALFFLAETMLYKIRTESVLQPFLKIGEIKLLKMGQLVFERLFYHHMAGQLQGHVESKNRLCTYIEGLQDYQQLYSPYPNALLSLRFVTEVGKIILADIKLQSVGNNRGDNLLNAPKHNMEELSLVTKNLFESQSHDEGHNLGSGAISSSVHDLSPTLWHALDVWRCTHSISGGLRDALRALAHCGAGLSSETWIDGMVAIQILGETAKTNMGALKVLYLLTKGVKDSESLLTTPTSSRSETSGIHSDASSSGEELDTQEESSQKSNSPLSESGTRSSLSDIFERSEEGEVISLDSASLDSGSSKGDECDRAELNWPIFGSRLFPKFQTQQNDLFINNLPDKDTTKGEAENRTQDEAYLNNGEVFELSVLCHQLIDTPGILGWHWEVALTYAEVLASIVIYGSSAEIQKHALMGDNDSVEELLYHCRTQTGFNTSPVRSAGLLDLLFFNLKEDINDEGNDWSWKVRFGAVQALVNMCRSLEGDILREGLRTTAWHFLLKANAMEKDLRVIEALKVGQVHADTSSFLDAGVREHPPSIGGRIASGLSVIYLPPIPPPTTASPIKKTTYHPQVAQQLPFKNSLEETRPMRTSLKQEIDLATALYEKAPDYNTRKSFDLRRIVEDQWRKELQSNLKLGEEDEMKEVMEKQKNEEERQRQVAEVKLNKLSKKRSS</sequence>
<dbReference type="Proteomes" id="UP001497497">
    <property type="component" value="Unassembled WGS sequence"/>
</dbReference>
<dbReference type="PANTHER" id="PTHR28651:SF1">
    <property type="entry name" value="TRANSMEMBRANE PROTEIN 232"/>
    <property type="match status" value="1"/>
</dbReference>